<dbReference type="UniPathway" id="UPA00047">
    <property type="reaction ID" value="UER00057"/>
</dbReference>
<feature type="binding site" evidence="15">
    <location>
        <position position="452"/>
    </location>
    <ligand>
        <name>Mg(2+)</name>
        <dbReference type="ChEBI" id="CHEBI:18420"/>
    </ligand>
</feature>
<dbReference type="InterPro" id="IPR004404">
    <property type="entry name" value="DihydroxyA_deHydtase"/>
</dbReference>
<dbReference type="AlphaFoldDB" id="A0A3Q9BLS7"/>
<reference evidence="19" key="1">
    <citation type="submission" date="2018-12" db="EMBL/GenBank/DDBJ databases">
        <title>Complete genome sequencing of Jeotgalibaca sp. H21T32.</title>
        <authorList>
            <person name="Bae J.-W."/>
            <person name="Lee S.-Y."/>
        </authorList>
    </citation>
    <scope>NUCLEOTIDE SEQUENCE [LARGE SCALE GENOMIC DNA]</scope>
    <source>
        <strain evidence="19">H21T32</strain>
    </source>
</reference>
<dbReference type="InterPro" id="IPR042096">
    <property type="entry name" value="Dihydro-acid_dehy_C"/>
</dbReference>
<dbReference type="PANTHER" id="PTHR21000">
    <property type="entry name" value="DIHYDROXY-ACID DEHYDRATASE DAD"/>
    <property type="match status" value="1"/>
</dbReference>
<name>A0A3Q9BLS7_9LACT</name>
<evidence type="ECO:0000313" key="19">
    <source>
        <dbReference type="Proteomes" id="UP000273326"/>
    </source>
</evidence>
<dbReference type="EC" id="4.2.1.9" evidence="14 15"/>
<evidence type="ECO:0000256" key="6">
    <source>
        <dbReference type="ARBA" id="ARBA00022842"/>
    </source>
</evidence>
<feature type="active site" description="Proton acceptor" evidence="15">
    <location>
        <position position="478"/>
    </location>
</feature>
<comment type="catalytic activity">
    <reaction evidence="11">
        <text>(2R)-2,3-dihydroxy-3-methylbutanoate = 3-methyl-2-oxobutanoate + H2O</text>
        <dbReference type="Rhea" id="RHEA:24809"/>
        <dbReference type="ChEBI" id="CHEBI:11851"/>
        <dbReference type="ChEBI" id="CHEBI:15377"/>
        <dbReference type="ChEBI" id="CHEBI:49072"/>
        <dbReference type="EC" id="4.2.1.9"/>
    </reaction>
    <physiologicalReaction direction="left-to-right" evidence="11">
        <dbReference type="Rhea" id="RHEA:24810"/>
    </physiologicalReaction>
</comment>
<comment type="cofactor">
    <cofactor evidence="15">
        <name>[2Fe-2S] cluster</name>
        <dbReference type="ChEBI" id="CHEBI:190135"/>
    </cofactor>
    <text evidence="15">Binds 1 [2Fe-2S] cluster per subunit. This cluster acts as a Lewis acid cofactor.</text>
</comment>
<dbReference type="NCBIfam" id="NF002068">
    <property type="entry name" value="PRK00911.1"/>
    <property type="match status" value="1"/>
</dbReference>
<keyword evidence="5 15" id="KW-0479">Metal-binding</keyword>
<evidence type="ECO:0000256" key="4">
    <source>
        <dbReference type="ARBA" id="ARBA00022714"/>
    </source>
</evidence>
<keyword evidence="6 15" id="KW-0460">Magnesium</keyword>
<evidence type="ECO:0000256" key="9">
    <source>
        <dbReference type="ARBA" id="ARBA00023239"/>
    </source>
</evidence>
<evidence type="ECO:0000256" key="12">
    <source>
        <dbReference type="ARBA" id="ARBA00029436"/>
    </source>
</evidence>
<protein>
    <recommendedName>
        <fullName evidence="14 15">Dihydroxy-acid dehydratase</fullName>
        <shortName evidence="15">DAD</shortName>
        <ecNumber evidence="14 15">4.2.1.9</ecNumber>
    </recommendedName>
</protein>
<dbReference type="InterPro" id="IPR050165">
    <property type="entry name" value="DHAD_IlvD/Edd"/>
</dbReference>
<feature type="modified residue" description="N6-carboxylysine" evidence="15">
    <location>
        <position position="131"/>
    </location>
</feature>
<keyword evidence="8 15" id="KW-0411">Iron-sulfur</keyword>
<dbReference type="FunFam" id="3.50.30.80:FF:000001">
    <property type="entry name" value="Dihydroxy-acid dehydratase"/>
    <property type="match status" value="1"/>
</dbReference>
<evidence type="ECO:0000259" key="17">
    <source>
        <dbReference type="Pfam" id="PF24877"/>
    </source>
</evidence>
<comment type="catalytic activity">
    <reaction evidence="15">
        <text>(2R,3R)-2,3-dihydroxy-3-methylpentanoate = (S)-3-methyl-2-oxopentanoate + H2O</text>
        <dbReference type="Rhea" id="RHEA:27694"/>
        <dbReference type="ChEBI" id="CHEBI:15377"/>
        <dbReference type="ChEBI" id="CHEBI:35146"/>
        <dbReference type="ChEBI" id="CHEBI:49258"/>
        <dbReference type="EC" id="4.2.1.9"/>
    </reaction>
</comment>
<dbReference type="InterPro" id="IPR000581">
    <property type="entry name" value="ILV_EDD_N"/>
</dbReference>
<keyword evidence="4 15" id="KW-0001">2Fe-2S</keyword>
<feature type="binding site" description="via carbamate group" evidence="15">
    <location>
        <position position="131"/>
    </location>
    <ligand>
        <name>Mg(2+)</name>
        <dbReference type="ChEBI" id="CHEBI:18420"/>
    </ligand>
</feature>
<feature type="binding site" evidence="15">
    <location>
        <position position="130"/>
    </location>
    <ligand>
        <name>Mg(2+)</name>
        <dbReference type="ChEBI" id="CHEBI:18420"/>
    </ligand>
</feature>
<evidence type="ECO:0000256" key="15">
    <source>
        <dbReference type="HAMAP-Rule" id="MF_00012"/>
    </source>
</evidence>
<dbReference type="HAMAP" id="MF_00012">
    <property type="entry name" value="IlvD"/>
    <property type="match status" value="1"/>
</dbReference>
<evidence type="ECO:0000256" key="1">
    <source>
        <dbReference type="ARBA" id="ARBA00001946"/>
    </source>
</evidence>
<feature type="domain" description="Dihydroxy-acid/6-phosphogluconate dehydratase C-terminal" evidence="17">
    <location>
        <begin position="370"/>
        <end position="558"/>
    </location>
</feature>
<keyword evidence="10 15" id="KW-0100">Branched-chain amino acid biosynthesis</keyword>
<dbReference type="GO" id="GO:0009099">
    <property type="term" value="P:L-valine biosynthetic process"/>
    <property type="evidence" value="ECO:0007669"/>
    <property type="project" value="UniProtKB-UniRule"/>
</dbReference>
<evidence type="ECO:0000256" key="13">
    <source>
        <dbReference type="ARBA" id="ARBA00029437"/>
    </source>
</evidence>
<dbReference type="PANTHER" id="PTHR21000:SF5">
    <property type="entry name" value="DIHYDROXY-ACID DEHYDRATASE, MITOCHONDRIAL"/>
    <property type="match status" value="1"/>
</dbReference>
<proteinExistence type="inferred from homology"/>
<dbReference type="GO" id="GO:0051537">
    <property type="term" value="F:2 iron, 2 sulfur cluster binding"/>
    <property type="evidence" value="ECO:0007669"/>
    <property type="project" value="UniProtKB-UniRule"/>
</dbReference>
<dbReference type="GO" id="GO:0009097">
    <property type="term" value="P:isoleucine biosynthetic process"/>
    <property type="evidence" value="ECO:0007669"/>
    <property type="project" value="UniProtKB-UniRule"/>
</dbReference>
<evidence type="ECO:0000256" key="5">
    <source>
        <dbReference type="ARBA" id="ARBA00022723"/>
    </source>
</evidence>
<dbReference type="UniPathway" id="UPA00049">
    <property type="reaction ID" value="UER00061"/>
</dbReference>
<feature type="domain" description="Dihydroxy-acid/6-phosphogluconate dehydratase N-terminal" evidence="16">
    <location>
        <begin position="41"/>
        <end position="358"/>
    </location>
</feature>
<comment type="pathway">
    <text evidence="13 15">Amino-acid biosynthesis; L-isoleucine biosynthesis; L-isoleucine from 2-oxobutanoate: step 3/4.</text>
</comment>
<dbReference type="PROSITE" id="PS00887">
    <property type="entry name" value="ILVD_EDD_2"/>
    <property type="match status" value="1"/>
</dbReference>
<dbReference type="SUPFAM" id="SSF143975">
    <property type="entry name" value="IlvD/EDD N-terminal domain-like"/>
    <property type="match status" value="1"/>
</dbReference>
<evidence type="ECO:0000256" key="10">
    <source>
        <dbReference type="ARBA" id="ARBA00023304"/>
    </source>
</evidence>
<feature type="binding site" evidence="15">
    <location>
        <position position="56"/>
    </location>
    <ligand>
        <name>[2Fe-2S] cluster</name>
        <dbReference type="ChEBI" id="CHEBI:190135"/>
    </ligand>
</feature>
<keyword evidence="9 15" id="KW-0456">Lyase</keyword>
<keyword evidence="19" id="KW-1185">Reference proteome</keyword>
<feature type="binding site" evidence="15">
    <location>
        <position position="88"/>
    </location>
    <ligand>
        <name>Mg(2+)</name>
        <dbReference type="ChEBI" id="CHEBI:18420"/>
    </ligand>
</feature>
<evidence type="ECO:0000313" key="18">
    <source>
        <dbReference type="EMBL" id="AZP05390.1"/>
    </source>
</evidence>
<dbReference type="GO" id="GO:0000287">
    <property type="term" value="F:magnesium ion binding"/>
    <property type="evidence" value="ECO:0007669"/>
    <property type="project" value="UniProtKB-UniRule"/>
</dbReference>
<comment type="similarity">
    <text evidence="2 15">Belongs to the IlvD/Edd family.</text>
</comment>
<dbReference type="Gene3D" id="3.50.30.80">
    <property type="entry name" value="IlvD/EDD C-terminal domain-like"/>
    <property type="match status" value="1"/>
</dbReference>
<comment type="caution">
    <text evidence="15">Lacks conserved residue(s) required for the propagation of feature annotation.</text>
</comment>
<comment type="cofactor">
    <cofactor evidence="1 15">
        <name>Mg(2+)</name>
        <dbReference type="ChEBI" id="CHEBI:18420"/>
    </cofactor>
</comment>
<organism evidence="18 19">
    <name type="scientific">Jeotgalibaca ciconiae</name>
    <dbReference type="NCBI Taxonomy" id="2496265"/>
    <lineage>
        <taxon>Bacteria</taxon>
        <taxon>Bacillati</taxon>
        <taxon>Bacillota</taxon>
        <taxon>Bacilli</taxon>
        <taxon>Lactobacillales</taxon>
        <taxon>Carnobacteriaceae</taxon>
        <taxon>Jeotgalibaca</taxon>
    </lineage>
</organism>
<evidence type="ECO:0000256" key="7">
    <source>
        <dbReference type="ARBA" id="ARBA00023004"/>
    </source>
</evidence>
<dbReference type="PROSITE" id="PS00886">
    <property type="entry name" value="ILVD_EDD_1"/>
    <property type="match status" value="1"/>
</dbReference>
<dbReference type="RefSeq" id="WP_126111736.1">
    <property type="nucleotide sequence ID" value="NZ_CP034465.1"/>
</dbReference>
<dbReference type="EMBL" id="CP034465">
    <property type="protein sequence ID" value="AZP05390.1"/>
    <property type="molecule type" value="Genomic_DNA"/>
</dbReference>
<dbReference type="GO" id="GO:0004160">
    <property type="term" value="F:dihydroxy-acid dehydratase activity"/>
    <property type="evidence" value="ECO:0007669"/>
    <property type="project" value="UniProtKB-UniRule"/>
</dbReference>
<dbReference type="InterPro" id="IPR056740">
    <property type="entry name" value="ILV_EDD_C"/>
</dbReference>
<dbReference type="InterPro" id="IPR037237">
    <property type="entry name" value="IlvD/EDD_N"/>
</dbReference>
<keyword evidence="7 15" id="KW-0408">Iron</keyword>
<evidence type="ECO:0000259" key="16">
    <source>
        <dbReference type="Pfam" id="PF00920"/>
    </source>
</evidence>
<evidence type="ECO:0000256" key="3">
    <source>
        <dbReference type="ARBA" id="ARBA00022605"/>
    </source>
</evidence>
<evidence type="ECO:0000256" key="2">
    <source>
        <dbReference type="ARBA" id="ARBA00006486"/>
    </source>
</evidence>
<sequence length="568" mass="60526">MTNDQPKKDIRIRSNVYDSMVKSPNRAMLRATGMGDEEFRQPIVGVISTWAENTPCNIHLHDLGKIAKKGITTAGGWPVQFGTITVADGIAMGTPGMRYSLPSRDIIADSVEAAVGGHNCDAFVAIGGCDKNMPGCMIAIANTEIPSIFVYGGTIAPGKLDGKDIDLVSVFEAIGKWNHNDMSEEEVRRIECNACPGPGGCGGMYTANTMASAIEAMGMSLPGSSSHPATTEAKLRDVEEAGEAVLNLLEKGIYPKDIMTRKAFENAITVVMALGGSTNAILHLMAMAHAANVELTLDDFNDFQKKVPHLADLKPSGQYVFQDLYEVGGVPAVMKYLYENGYIHGDCLTVTGKTIAENLAEVASLKEGQQVIMPLENPKRKDGPLIVLHGNLAPEGAVAKVSGVKVRRHEGPAKVFNTEEEAINAVLADEIVDGDVVVVRYVGPKGGPGMPEMLSLSSMIVGKGQGETVALITDGRFSGGTYGLVVGHIAPEAQVGGPISLLETGDTVVIDQDTKELTMNVSDEELTNRREKVVIPPLHTRGVLGKYAHIVSSSSKGAITDFWKKDEQ</sequence>
<dbReference type="NCBIfam" id="TIGR00110">
    <property type="entry name" value="ilvD"/>
    <property type="match status" value="1"/>
</dbReference>
<evidence type="ECO:0000256" key="14">
    <source>
        <dbReference type="ARBA" id="ARBA00029490"/>
    </source>
</evidence>
<dbReference type="InterPro" id="IPR020558">
    <property type="entry name" value="DiOHA_6PGluconate_deHydtase_CS"/>
</dbReference>
<dbReference type="KEGG" id="jeh:EJN90_12460"/>
<dbReference type="Pfam" id="PF00920">
    <property type="entry name" value="ILVD_EDD_N"/>
    <property type="match status" value="1"/>
</dbReference>
<accession>A0A3Q9BLS7</accession>
<comment type="subunit">
    <text evidence="15">Homodimer.</text>
</comment>
<dbReference type="OrthoDB" id="9807077at2"/>
<evidence type="ECO:0000256" key="8">
    <source>
        <dbReference type="ARBA" id="ARBA00023014"/>
    </source>
</evidence>
<keyword evidence="3 15" id="KW-0028">Amino-acid biosynthesis</keyword>
<dbReference type="SUPFAM" id="SSF52016">
    <property type="entry name" value="LeuD/IlvD-like"/>
    <property type="match status" value="1"/>
</dbReference>
<dbReference type="Proteomes" id="UP000273326">
    <property type="component" value="Chromosome"/>
</dbReference>
<dbReference type="Pfam" id="PF24877">
    <property type="entry name" value="ILV_EDD_C"/>
    <property type="match status" value="1"/>
</dbReference>
<comment type="pathway">
    <text evidence="12 15">Amino-acid biosynthesis; L-valine biosynthesis; L-valine from pyruvate: step 3/4.</text>
</comment>
<gene>
    <name evidence="15 18" type="primary">ilvD</name>
    <name evidence="18" type="ORF">EJN90_12460</name>
</gene>
<comment type="function">
    <text evidence="15">Functions in the biosynthesis of branched-chain amino acids. Catalyzes the dehydration of (2R,3R)-2,3-dihydroxy-3-methylpentanoate (2,3-dihydroxy-3-methylvalerate) into 2-oxo-3-methylpentanoate (2-oxo-3-methylvalerate) and of (2R)-2,3-dihydroxy-3-methylbutanoate (2,3-dihydroxyisovalerate) into 2-oxo-3-methylbutanoate (2-oxoisovalerate), the penultimate precursor to L-isoleucine and L-valine, respectively.</text>
</comment>
<evidence type="ECO:0000256" key="11">
    <source>
        <dbReference type="ARBA" id="ARBA00029304"/>
    </source>
</evidence>